<proteinExistence type="predicted"/>
<dbReference type="EMBL" id="HBER01057265">
    <property type="protein sequence ID" value="CAD8553293.1"/>
    <property type="molecule type" value="Transcribed_RNA"/>
</dbReference>
<dbReference type="GO" id="GO:0060271">
    <property type="term" value="P:cilium assembly"/>
    <property type="evidence" value="ECO:0007669"/>
    <property type="project" value="InterPro"/>
</dbReference>
<accession>A0A7S0JK75</accession>
<reference evidence="2" key="1">
    <citation type="submission" date="2021-01" db="EMBL/GenBank/DDBJ databases">
        <authorList>
            <person name="Corre E."/>
            <person name="Pelletier E."/>
            <person name="Niang G."/>
            <person name="Scheremetjew M."/>
            <person name="Finn R."/>
            <person name="Kale V."/>
            <person name="Holt S."/>
            <person name="Cochrane G."/>
            <person name="Meng A."/>
            <person name="Brown T."/>
            <person name="Cohen L."/>
        </authorList>
    </citation>
    <scope>NUCLEOTIDE SEQUENCE</scope>
    <source>
        <strain evidence="2">RCC1130</strain>
    </source>
</reference>
<dbReference type="PANTHER" id="PTHR15614:SF2">
    <property type="entry name" value="INTRAFLAGELLAR TRANSPORT PROTEIN 81 HOMOLOG"/>
    <property type="match status" value="1"/>
</dbReference>
<feature type="coiled-coil region" evidence="1">
    <location>
        <begin position="364"/>
        <end position="444"/>
    </location>
</feature>
<sequence>MQMQGRPPSDTPETQMHFLIGPRMRLIETRMQVHKSAEKFKSQLISPGEIRKAIQQMEEDKNMLEQKVEALHMKLQSTDHFDQMLEACSKLRVEQDEQLKLQDRLKEQKSHFHQAEHRLGQLKQLLSEKRASESADTDILRLMNKLEVEVHTLGQKAHQELPQEIGRKQQRMDELRHILEQPMAGEAELREMHAHRQQLVRAVGALEDRKRQMLSDPDDKLAMFRQQANLVNKKREQVHARLEMLLRERADMDAELASKAKELDGVGKGAPVLKGEEFRKYASDLRAKTAQYKRMKAELSELSSEWGILARTEKILREQEAVISMQLGEVESRQKAKGHFETQEKLNQVSQHKAEVDSVKGKTLEEISQVVEEINGQIKENKNRLAPQIKGLRTLRTEYQELESEYLEKKAVYDNQKAGLDSEIAKMEAEQADAHKELQHEESNCHYYDGLGYIERVKMERAQRERKGDSLHRSNPDGSVVRSYKELYLSKIKDQERQTKELRERQKAIKDHHGPNKTQMNLFRDLHKLLRCKMDMQQRARAEANSLAAAEDQPTNILTVEESPTGAADVFQHM</sequence>
<organism evidence="2">
    <name type="scientific">Calcidiscus leptoporus</name>
    <dbReference type="NCBI Taxonomy" id="127549"/>
    <lineage>
        <taxon>Eukaryota</taxon>
        <taxon>Haptista</taxon>
        <taxon>Haptophyta</taxon>
        <taxon>Prymnesiophyceae</taxon>
        <taxon>Coccolithales</taxon>
        <taxon>Calcidiscaceae</taxon>
        <taxon>Calcidiscus</taxon>
    </lineage>
</organism>
<evidence type="ECO:0000313" key="2">
    <source>
        <dbReference type="EMBL" id="CAD8553293.1"/>
    </source>
</evidence>
<feature type="coiled-coil region" evidence="1">
    <location>
        <begin position="485"/>
        <end position="553"/>
    </location>
</feature>
<dbReference type="AlphaFoldDB" id="A0A7S0JK75"/>
<keyword evidence="1" id="KW-0175">Coiled coil</keyword>
<dbReference type="GO" id="GO:0015631">
    <property type="term" value="F:tubulin binding"/>
    <property type="evidence" value="ECO:0007669"/>
    <property type="project" value="InterPro"/>
</dbReference>
<name>A0A7S0JK75_9EUKA</name>
<dbReference type="GO" id="GO:0030992">
    <property type="term" value="C:intraciliary transport particle B"/>
    <property type="evidence" value="ECO:0007669"/>
    <property type="project" value="InterPro"/>
</dbReference>
<dbReference type="PANTHER" id="PTHR15614">
    <property type="entry name" value="INTRAFLAGELLAR TRANSPORT PROTEIN 81 HOMOLOG"/>
    <property type="match status" value="1"/>
</dbReference>
<protein>
    <recommendedName>
        <fullName evidence="3">Intraflagellar transport protein 81 homolog</fullName>
    </recommendedName>
</protein>
<dbReference type="GO" id="GO:0036064">
    <property type="term" value="C:ciliary basal body"/>
    <property type="evidence" value="ECO:0007669"/>
    <property type="project" value="TreeGrafter"/>
</dbReference>
<dbReference type="GO" id="GO:0042073">
    <property type="term" value="P:intraciliary transport"/>
    <property type="evidence" value="ECO:0007669"/>
    <property type="project" value="InterPro"/>
</dbReference>
<dbReference type="InterPro" id="IPR029600">
    <property type="entry name" value="IFT81"/>
</dbReference>
<feature type="coiled-coil region" evidence="1">
    <location>
        <begin position="235"/>
        <end position="305"/>
    </location>
</feature>
<evidence type="ECO:0008006" key="3">
    <source>
        <dbReference type="Google" id="ProtNLM"/>
    </source>
</evidence>
<gene>
    <name evidence="2" type="ORF">CLEP1334_LOCUS28584</name>
</gene>
<evidence type="ECO:0000256" key="1">
    <source>
        <dbReference type="SAM" id="Coils"/>
    </source>
</evidence>